<sequence length="114" mass="12995">MSGKKFKILNSKINFLLQVTTDTGGKHYVTGVKVEYMTNAQESCLRDLNEGIENKQAEIMAFHSKIYDSEVQQLRDVAQERHALLMEKVIATKLSLVDKVTEMKSLLSYEVKKV</sequence>
<dbReference type="EMBL" id="CAKMRJ010005745">
    <property type="protein sequence ID" value="CAH1453127.1"/>
    <property type="molecule type" value="Genomic_DNA"/>
</dbReference>
<evidence type="ECO:0000313" key="1">
    <source>
        <dbReference type="EMBL" id="CAH1453127.1"/>
    </source>
</evidence>
<reference evidence="1 2" key="1">
    <citation type="submission" date="2022-01" db="EMBL/GenBank/DDBJ databases">
        <authorList>
            <person name="Xiong W."/>
            <person name="Schranz E."/>
        </authorList>
    </citation>
    <scope>NUCLEOTIDE SEQUENCE [LARGE SCALE GENOMIC DNA]</scope>
</reference>
<name>A0AAU9PRQ6_9ASTR</name>
<protein>
    <submittedName>
        <fullName evidence="1">Uncharacterized protein</fullName>
    </submittedName>
</protein>
<organism evidence="1 2">
    <name type="scientific">Lactuca virosa</name>
    <dbReference type="NCBI Taxonomy" id="75947"/>
    <lineage>
        <taxon>Eukaryota</taxon>
        <taxon>Viridiplantae</taxon>
        <taxon>Streptophyta</taxon>
        <taxon>Embryophyta</taxon>
        <taxon>Tracheophyta</taxon>
        <taxon>Spermatophyta</taxon>
        <taxon>Magnoliopsida</taxon>
        <taxon>eudicotyledons</taxon>
        <taxon>Gunneridae</taxon>
        <taxon>Pentapetalae</taxon>
        <taxon>asterids</taxon>
        <taxon>campanulids</taxon>
        <taxon>Asterales</taxon>
        <taxon>Asteraceae</taxon>
        <taxon>Cichorioideae</taxon>
        <taxon>Cichorieae</taxon>
        <taxon>Lactucinae</taxon>
        <taxon>Lactuca</taxon>
    </lineage>
</organism>
<evidence type="ECO:0000313" key="2">
    <source>
        <dbReference type="Proteomes" id="UP001157418"/>
    </source>
</evidence>
<dbReference type="AlphaFoldDB" id="A0AAU9PRQ6"/>
<keyword evidence="2" id="KW-1185">Reference proteome</keyword>
<dbReference type="Proteomes" id="UP001157418">
    <property type="component" value="Unassembled WGS sequence"/>
</dbReference>
<comment type="caution">
    <text evidence="1">The sequence shown here is derived from an EMBL/GenBank/DDBJ whole genome shotgun (WGS) entry which is preliminary data.</text>
</comment>
<accession>A0AAU9PRQ6</accession>
<gene>
    <name evidence="1" type="ORF">LVIROSA_LOCUS38393</name>
</gene>
<proteinExistence type="predicted"/>